<accession>A0ABP2UAH1</accession>
<evidence type="ECO:0000256" key="4">
    <source>
        <dbReference type="SAM" id="MobiDB-lite"/>
    </source>
</evidence>
<organism evidence="6 7">
    <name type="scientific">Acinetobacter soli NIPH 2899</name>
    <dbReference type="NCBI Taxonomy" id="1217677"/>
    <lineage>
        <taxon>Bacteria</taxon>
        <taxon>Pseudomonadati</taxon>
        <taxon>Pseudomonadota</taxon>
        <taxon>Gammaproteobacteria</taxon>
        <taxon>Moraxellales</taxon>
        <taxon>Moraxellaceae</taxon>
        <taxon>Acinetobacter</taxon>
    </lineage>
</organism>
<dbReference type="InterPro" id="IPR000055">
    <property type="entry name" value="Restrct_endonuc_typeI_TRD"/>
</dbReference>
<dbReference type="CDD" id="cd17288">
    <property type="entry name" value="RMtype1_S_LlaAI06ORF1089P_TRD1-CR1_like"/>
    <property type="match status" value="1"/>
</dbReference>
<dbReference type="PANTHER" id="PTHR30408:SF12">
    <property type="entry name" value="TYPE I RESTRICTION ENZYME MJAVIII SPECIFICITY SUBUNIT"/>
    <property type="match status" value="1"/>
</dbReference>
<dbReference type="PANTHER" id="PTHR30408">
    <property type="entry name" value="TYPE-1 RESTRICTION ENZYME ECOKI SPECIFICITY PROTEIN"/>
    <property type="match status" value="1"/>
</dbReference>
<feature type="compositionally biased region" description="Basic and acidic residues" evidence="4">
    <location>
        <begin position="8"/>
        <end position="20"/>
    </location>
</feature>
<comment type="similarity">
    <text evidence="1">Belongs to the type-I restriction system S methylase family.</text>
</comment>
<evidence type="ECO:0000256" key="2">
    <source>
        <dbReference type="ARBA" id="ARBA00022747"/>
    </source>
</evidence>
<sequence>MMTQSNFKSKDDQPTPEGYKKTEVGIIPNDWIIRSIGDFAPLQRGFDLPSRLRVDGLYPVIYSNGFVNTHIEYKVKGPGIVTGRSGTIGKVHYVDQNYWPHNTSLWVTKFNEVDPKFIYFLFSKIGFERFSSGSGVPTLNRNDAHSFKIQFPKSIDEQQKIVTALSDTDALISELEKLIEKKQAIKNATMQQLLTGKTRLPEFALREDGTHKSYKYSGLGQIPEDWEVTRIGNTLTVKHGKSQKSVESDNGTFPILATGGQIGWAKEYLYNQPTVLIGRKGTINKPKFFDQPFWSVDTLFYSEVNVKYSAKFLFYKFCRIDWNNYNEASGVPSLNAKTIENVLISVCSLEEQKAIVKILNDIENEITGLKDKRKKLLHIKSGIMQELLTGKTRLV</sequence>
<evidence type="ECO:0000256" key="1">
    <source>
        <dbReference type="ARBA" id="ARBA00010923"/>
    </source>
</evidence>
<dbReference type="CDD" id="cd17267">
    <property type="entry name" value="RMtype1_S_EcoAO83I-TRD1-CR1_like"/>
    <property type="match status" value="1"/>
</dbReference>
<dbReference type="SUPFAM" id="SSF116734">
    <property type="entry name" value="DNA methylase specificity domain"/>
    <property type="match status" value="2"/>
</dbReference>
<dbReference type="Pfam" id="PF01420">
    <property type="entry name" value="Methylase_S"/>
    <property type="match status" value="2"/>
</dbReference>
<feature type="region of interest" description="Disordered" evidence="4">
    <location>
        <begin position="1"/>
        <end position="20"/>
    </location>
</feature>
<dbReference type="InterPro" id="IPR052021">
    <property type="entry name" value="Type-I_RS_S_subunit"/>
</dbReference>
<evidence type="ECO:0000313" key="6">
    <source>
        <dbReference type="EMBL" id="ENV61802.1"/>
    </source>
</evidence>
<dbReference type="Gene3D" id="1.10.287.1120">
    <property type="entry name" value="Bipartite methylase S protein"/>
    <property type="match status" value="2"/>
</dbReference>
<evidence type="ECO:0000259" key="5">
    <source>
        <dbReference type="Pfam" id="PF01420"/>
    </source>
</evidence>
<evidence type="ECO:0000256" key="3">
    <source>
        <dbReference type="ARBA" id="ARBA00023125"/>
    </source>
</evidence>
<name>A0ABP2UAH1_9GAMM</name>
<keyword evidence="7" id="KW-1185">Reference proteome</keyword>
<feature type="domain" description="Type I restriction modification DNA specificity" evidence="5">
    <location>
        <begin position="28"/>
        <end position="186"/>
    </location>
</feature>
<proteinExistence type="inferred from homology"/>
<evidence type="ECO:0000313" key="7">
    <source>
        <dbReference type="Proteomes" id="UP000018433"/>
    </source>
</evidence>
<feature type="domain" description="Type I restriction modification DNA specificity" evidence="5">
    <location>
        <begin position="223"/>
        <end position="374"/>
    </location>
</feature>
<protein>
    <recommendedName>
        <fullName evidence="5">Type I restriction modification DNA specificity domain-containing protein</fullName>
    </recommendedName>
</protein>
<dbReference type="InterPro" id="IPR044946">
    <property type="entry name" value="Restrct_endonuc_typeI_TRD_sf"/>
</dbReference>
<comment type="caution">
    <text evidence="6">The sequence shown here is derived from an EMBL/GenBank/DDBJ whole genome shotgun (WGS) entry which is preliminary data.</text>
</comment>
<gene>
    <name evidence="6" type="ORF">F950_01086</name>
</gene>
<keyword evidence="3" id="KW-0238">DNA-binding</keyword>
<dbReference type="RefSeq" id="WP_004944881.1">
    <property type="nucleotide sequence ID" value="NZ_KB849643.1"/>
</dbReference>
<dbReference type="Gene3D" id="3.90.220.20">
    <property type="entry name" value="DNA methylase specificity domains"/>
    <property type="match status" value="2"/>
</dbReference>
<keyword evidence="2" id="KW-0680">Restriction system</keyword>
<dbReference type="Proteomes" id="UP000018433">
    <property type="component" value="Unassembled WGS sequence"/>
</dbReference>
<reference evidence="6 7" key="1">
    <citation type="submission" date="2013-02" db="EMBL/GenBank/DDBJ databases">
        <title>The Genome Sequence of Acinetobacter soli NIPH 2899.</title>
        <authorList>
            <consortium name="The Broad Institute Genome Sequencing Platform"/>
            <consortium name="The Broad Institute Genome Sequencing Center for Infectious Disease"/>
            <person name="Cerqueira G."/>
            <person name="Feldgarden M."/>
            <person name="Courvalin P."/>
            <person name="Perichon B."/>
            <person name="Grillot-Courvalin C."/>
            <person name="Clermont D."/>
            <person name="Rocha E."/>
            <person name="Yoon E.-J."/>
            <person name="Nemec A."/>
            <person name="Walker B."/>
            <person name="Young S.K."/>
            <person name="Zeng Q."/>
            <person name="Gargeya S."/>
            <person name="Fitzgerald M."/>
            <person name="Haas B."/>
            <person name="Abouelleil A."/>
            <person name="Alvarado L."/>
            <person name="Arachchi H.M."/>
            <person name="Berlin A.M."/>
            <person name="Chapman S.B."/>
            <person name="Dewar J."/>
            <person name="Goldberg J."/>
            <person name="Griggs A."/>
            <person name="Gujja S."/>
            <person name="Hansen M."/>
            <person name="Howarth C."/>
            <person name="Imamovic A."/>
            <person name="Larimer J."/>
            <person name="McCowan C."/>
            <person name="Murphy C."/>
            <person name="Neiman D."/>
            <person name="Pearson M."/>
            <person name="Priest M."/>
            <person name="Roberts A."/>
            <person name="Saif S."/>
            <person name="Shea T."/>
            <person name="Sisk P."/>
            <person name="Sykes S."/>
            <person name="Wortman J."/>
            <person name="Nusbaum C."/>
            <person name="Birren B."/>
        </authorList>
    </citation>
    <scope>NUCLEOTIDE SEQUENCE [LARGE SCALE GENOMIC DNA]</scope>
    <source>
        <strain evidence="6 7">NIPH 2899</strain>
    </source>
</reference>
<dbReference type="EMBL" id="APPV01000006">
    <property type="protein sequence ID" value="ENV61802.1"/>
    <property type="molecule type" value="Genomic_DNA"/>
</dbReference>